<evidence type="ECO:0000256" key="1">
    <source>
        <dbReference type="SAM" id="MobiDB-lite"/>
    </source>
</evidence>
<gene>
    <name evidence="3" type="ORF">PVT71_04395</name>
</gene>
<feature type="compositionally biased region" description="Low complexity" evidence="1">
    <location>
        <begin position="10"/>
        <end position="38"/>
    </location>
</feature>
<feature type="domain" description="Phasin" evidence="2">
    <location>
        <begin position="117"/>
        <end position="189"/>
    </location>
</feature>
<feature type="region of interest" description="Disordered" evidence="1">
    <location>
        <begin position="1"/>
        <end position="63"/>
    </location>
</feature>
<evidence type="ECO:0000259" key="2">
    <source>
        <dbReference type="Pfam" id="PF09361"/>
    </source>
</evidence>
<proteinExistence type="predicted"/>
<dbReference type="AlphaFoldDB" id="A0AAU8AIX9"/>
<dbReference type="InterPro" id="IPR018968">
    <property type="entry name" value="Phasin"/>
</dbReference>
<feature type="compositionally biased region" description="Low complexity" evidence="1">
    <location>
        <begin position="51"/>
        <end position="63"/>
    </location>
</feature>
<name>A0AAU8AIX9_9RHOB</name>
<dbReference type="EMBL" id="CP123384">
    <property type="protein sequence ID" value="XCC94463.1"/>
    <property type="molecule type" value="Genomic_DNA"/>
</dbReference>
<dbReference type="RefSeq" id="WP_353473285.1">
    <property type="nucleotide sequence ID" value="NZ_CP123384.1"/>
</dbReference>
<evidence type="ECO:0000313" key="3">
    <source>
        <dbReference type="EMBL" id="XCC94463.1"/>
    </source>
</evidence>
<dbReference type="Pfam" id="PF09361">
    <property type="entry name" value="Phasin_2"/>
    <property type="match status" value="1"/>
</dbReference>
<protein>
    <submittedName>
        <fullName evidence="3">Phasin family protein</fullName>
    </submittedName>
</protein>
<reference evidence="3" key="1">
    <citation type="submission" date="2023-02" db="EMBL/GenBank/DDBJ databases">
        <title>Description and genomic characterization of Salipiger bruguierae sp. nov., isolated from the sediment of mangrove plant Bruguiera sexangula.</title>
        <authorList>
            <person name="Long M."/>
        </authorList>
    </citation>
    <scope>NUCLEOTIDE SEQUENCE</scope>
    <source>
        <strain evidence="3">H15</strain>
    </source>
</reference>
<accession>A0AAU8AIX9</accession>
<sequence length="193" mass="20196">MAKETPEVIETAAAPALEAPQVEAPAPVETAAPEAVKPAPAPRAPARRSAAKPAESTPPEATVVAAKPAPAAVAPAPVAPKPAAPKPVAAKPVAVKAMPAAADERSFRMSWNLEPYAATALVDTMLDIGAELQSFTAERVREDVATQHRILHCKTPADLIHIQSAFFQKASEDYRAHWGRLAELGNKLAVFPG</sequence>
<organism evidence="3">
    <name type="scientific">Alloyangia sp. H15</name>
    <dbReference type="NCBI Taxonomy" id="3029062"/>
    <lineage>
        <taxon>Bacteria</taxon>
        <taxon>Pseudomonadati</taxon>
        <taxon>Pseudomonadota</taxon>
        <taxon>Alphaproteobacteria</taxon>
        <taxon>Rhodobacterales</taxon>
        <taxon>Roseobacteraceae</taxon>
        <taxon>Alloyangia</taxon>
    </lineage>
</organism>